<dbReference type="Pfam" id="PF13561">
    <property type="entry name" value="adh_short_C2"/>
    <property type="match status" value="1"/>
</dbReference>
<name>A0A3S9HSB2_9ACTN</name>
<evidence type="ECO:0000256" key="1">
    <source>
        <dbReference type="ARBA" id="ARBA00006484"/>
    </source>
</evidence>
<evidence type="ECO:0000313" key="3">
    <source>
        <dbReference type="EMBL" id="AZP15023.1"/>
    </source>
</evidence>
<dbReference type="Gene3D" id="3.40.50.720">
    <property type="entry name" value="NAD(P)-binding Rossmann-like Domain"/>
    <property type="match status" value="1"/>
</dbReference>
<dbReference type="PANTHER" id="PTHR43639">
    <property type="entry name" value="OXIDOREDUCTASE, SHORT-CHAIN DEHYDROGENASE/REDUCTASE FAMILY (AFU_ORTHOLOGUE AFUA_5G02870)"/>
    <property type="match status" value="1"/>
</dbReference>
<protein>
    <submittedName>
        <fullName evidence="3">SDR family oxidoreductase</fullName>
    </submittedName>
</protein>
<gene>
    <name evidence="3" type="ORF">EJC51_02035</name>
</gene>
<keyword evidence="2" id="KW-0560">Oxidoreductase</keyword>
<dbReference type="InterPro" id="IPR002347">
    <property type="entry name" value="SDR_fam"/>
</dbReference>
<keyword evidence="4" id="KW-1185">Reference proteome</keyword>
<comment type="similarity">
    <text evidence="1">Belongs to the short-chain dehydrogenases/reductases (SDR) family.</text>
</comment>
<dbReference type="PANTHER" id="PTHR43639:SF1">
    <property type="entry name" value="SHORT-CHAIN DEHYDROGENASE_REDUCTASE FAMILY PROTEIN"/>
    <property type="match status" value="1"/>
</dbReference>
<dbReference type="FunFam" id="3.40.50.720:FF:000084">
    <property type="entry name" value="Short-chain dehydrogenase reductase"/>
    <property type="match status" value="1"/>
</dbReference>
<dbReference type="SUPFAM" id="SSF51735">
    <property type="entry name" value="NAD(P)-binding Rossmann-fold domains"/>
    <property type="match status" value="1"/>
</dbReference>
<evidence type="ECO:0000256" key="2">
    <source>
        <dbReference type="ARBA" id="ARBA00023002"/>
    </source>
</evidence>
<dbReference type="RefSeq" id="WP_126269409.1">
    <property type="nucleotide sequence ID" value="NZ_CP034463.1"/>
</dbReference>
<dbReference type="AlphaFoldDB" id="A0A3S9HSB2"/>
<dbReference type="InterPro" id="IPR036291">
    <property type="entry name" value="NAD(P)-bd_dom_sf"/>
</dbReference>
<dbReference type="PRINTS" id="PR00081">
    <property type="entry name" value="GDHRDH"/>
</dbReference>
<dbReference type="KEGG" id="saqu:EJC51_02035"/>
<reference evidence="3 4" key="1">
    <citation type="submission" date="2018-12" db="EMBL/GenBank/DDBJ databases">
        <authorList>
            <person name="Li K."/>
        </authorList>
    </citation>
    <scope>NUCLEOTIDE SEQUENCE [LARGE SCALE GENOMIC DNA]</scope>
    <source>
        <strain evidence="4">CR22</strain>
    </source>
</reference>
<dbReference type="EMBL" id="CP034463">
    <property type="protein sequence ID" value="AZP15023.1"/>
    <property type="molecule type" value="Genomic_DNA"/>
</dbReference>
<dbReference type="GO" id="GO:0016491">
    <property type="term" value="F:oxidoreductase activity"/>
    <property type="evidence" value="ECO:0007669"/>
    <property type="project" value="UniProtKB-KW"/>
</dbReference>
<organism evidence="3 4">
    <name type="scientific">Streptomyces aquilus</name>
    <dbReference type="NCBI Taxonomy" id="2548456"/>
    <lineage>
        <taxon>Bacteria</taxon>
        <taxon>Bacillati</taxon>
        <taxon>Actinomycetota</taxon>
        <taxon>Actinomycetes</taxon>
        <taxon>Kitasatosporales</taxon>
        <taxon>Streptomycetaceae</taxon>
        <taxon>Streptomyces</taxon>
    </lineage>
</organism>
<accession>A0A3S9HSB2</accession>
<dbReference type="Proteomes" id="UP000280197">
    <property type="component" value="Chromosome"/>
</dbReference>
<evidence type="ECO:0000313" key="4">
    <source>
        <dbReference type="Proteomes" id="UP000280197"/>
    </source>
</evidence>
<proteinExistence type="inferred from homology"/>
<sequence>MRTEDRVAVITGGSRGIGQAISDRFAAEGMRVVIGSRDQVTAARAVALIKDAGGQATAVHTDITRPEAVKELFDQAESQYGHVDVWVNNASTATAGPLAHATDDDFDQYLHANVRATFVALREAAQRISDHGRIILISSALTVSPLPGMALLAASKAAGDQLARTLAWEVGSRSVTVNSVLPGLTRTDVLATVPPHVIDDARARTPLGRLGEPADIADIVAFLASDAARWITGQTINAAGGMI</sequence>